<name>A0ABZ3BBX4_BURPY</name>
<dbReference type="SUPFAM" id="SSF46785">
    <property type="entry name" value="Winged helix' DNA-binding domain"/>
    <property type="match status" value="1"/>
</dbReference>
<dbReference type="InterPro" id="IPR036388">
    <property type="entry name" value="WH-like_DNA-bd_sf"/>
</dbReference>
<dbReference type="Pfam" id="PF01638">
    <property type="entry name" value="HxlR"/>
    <property type="match status" value="1"/>
</dbReference>
<feature type="domain" description="HTH hxlR-type" evidence="4">
    <location>
        <begin position="19"/>
        <end position="118"/>
    </location>
</feature>
<keyword evidence="2" id="KW-0238">DNA-binding</keyword>
<evidence type="ECO:0000256" key="1">
    <source>
        <dbReference type="ARBA" id="ARBA00023015"/>
    </source>
</evidence>
<reference evidence="5 6" key="1">
    <citation type="submission" date="2024-04" db="EMBL/GenBank/DDBJ databases">
        <title>Biological Control Activity of Plant Growth Promoting Rhizobacteria Burkholderia pyrrocinia BX1 against Tobacco black shank Introduction Tobacco black shank (TBS) caused by the oomycete Phytophthora. nicotianae (P. nicotianae) has become a destructive soil.</title>
        <authorList>
            <person name="Liu X."/>
            <person name="Shu C."/>
        </authorList>
    </citation>
    <scope>NUCLEOTIDE SEQUENCE [LARGE SCALE GENOMIC DNA]</scope>
    <source>
        <strain evidence="5 6">BX1</strain>
    </source>
</reference>
<protein>
    <submittedName>
        <fullName evidence="5">Helix-turn-helix domain-containing protein</fullName>
    </submittedName>
</protein>
<sequence length="120" mass="14117">MDQPNLKIAPPFPTSRQPCPFERFIDIFSGTWTPRILWLLMDGAVYRFAEIERAIKPVSSKVLTEKLRNLEQQRIVKRIIRKSSTPHVEYVITERGKLLEPVFRAMEQVSDRLFEDESSR</sequence>
<keyword evidence="1" id="KW-0805">Transcription regulation</keyword>
<evidence type="ECO:0000313" key="5">
    <source>
        <dbReference type="EMBL" id="WZW52556.1"/>
    </source>
</evidence>
<dbReference type="InterPro" id="IPR036390">
    <property type="entry name" value="WH_DNA-bd_sf"/>
</dbReference>
<accession>A0ABZ3BBX4</accession>
<dbReference type="Gene3D" id="1.10.10.10">
    <property type="entry name" value="Winged helix-like DNA-binding domain superfamily/Winged helix DNA-binding domain"/>
    <property type="match status" value="1"/>
</dbReference>
<keyword evidence="6" id="KW-1185">Reference proteome</keyword>
<dbReference type="Proteomes" id="UP001484179">
    <property type="component" value="Chromosome 1"/>
</dbReference>
<evidence type="ECO:0000256" key="3">
    <source>
        <dbReference type="ARBA" id="ARBA00023163"/>
    </source>
</evidence>
<gene>
    <name evidence="5" type="ORF">WN985_09030</name>
</gene>
<dbReference type="RefSeq" id="WP_342306987.1">
    <property type="nucleotide sequence ID" value="NZ_CP150849.1"/>
</dbReference>
<dbReference type="PANTHER" id="PTHR33204">
    <property type="entry name" value="TRANSCRIPTIONAL REGULATOR, MARR FAMILY"/>
    <property type="match status" value="1"/>
</dbReference>
<organism evidence="5 6">
    <name type="scientific">Burkholderia pyrrocinia</name>
    <name type="common">Pseudomonas pyrrocinia</name>
    <dbReference type="NCBI Taxonomy" id="60550"/>
    <lineage>
        <taxon>Bacteria</taxon>
        <taxon>Pseudomonadati</taxon>
        <taxon>Pseudomonadota</taxon>
        <taxon>Betaproteobacteria</taxon>
        <taxon>Burkholderiales</taxon>
        <taxon>Burkholderiaceae</taxon>
        <taxon>Burkholderia</taxon>
        <taxon>Burkholderia cepacia complex</taxon>
    </lineage>
</organism>
<evidence type="ECO:0000313" key="6">
    <source>
        <dbReference type="Proteomes" id="UP001484179"/>
    </source>
</evidence>
<evidence type="ECO:0000259" key="4">
    <source>
        <dbReference type="PROSITE" id="PS51118"/>
    </source>
</evidence>
<dbReference type="PROSITE" id="PS51118">
    <property type="entry name" value="HTH_HXLR"/>
    <property type="match status" value="1"/>
</dbReference>
<dbReference type="InterPro" id="IPR002577">
    <property type="entry name" value="HTH_HxlR"/>
</dbReference>
<keyword evidence="3" id="KW-0804">Transcription</keyword>
<dbReference type="EMBL" id="CP150849">
    <property type="protein sequence ID" value="WZW52556.1"/>
    <property type="molecule type" value="Genomic_DNA"/>
</dbReference>
<proteinExistence type="predicted"/>
<evidence type="ECO:0000256" key="2">
    <source>
        <dbReference type="ARBA" id="ARBA00023125"/>
    </source>
</evidence>